<organism evidence="2">
    <name type="scientific">Octopus bimaculoides</name>
    <name type="common">California two-spotted octopus</name>
    <dbReference type="NCBI Taxonomy" id="37653"/>
    <lineage>
        <taxon>Eukaryota</taxon>
        <taxon>Metazoa</taxon>
        <taxon>Spiralia</taxon>
        <taxon>Lophotrochozoa</taxon>
        <taxon>Mollusca</taxon>
        <taxon>Cephalopoda</taxon>
        <taxon>Coleoidea</taxon>
        <taxon>Octopodiformes</taxon>
        <taxon>Octopoda</taxon>
        <taxon>Incirrata</taxon>
        <taxon>Octopodidae</taxon>
        <taxon>Octopus</taxon>
    </lineage>
</organism>
<protein>
    <submittedName>
        <fullName evidence="2">Uncharacterized protein</fullName>
    </submittedName>
</protein>
<gene>
    <name evidence="2" type="ORF">OCBIM_22005284mg</name>
</gene>
<accession>A0A0L8FX96</accession>
<evidence type="ECO:0000313" key="2">
    <source>
        <dbReference type="EMBL" id="KOF69303.1"/>
    </source>
</evidence>
<dbReference type="EMBL" id="KQ425570">
    <property type="protein sequence ID" value="KOF69303.1"/>
    <property type="molecule type" value="Genomic_DNA"/>
</dbReference>
<dbReference type="AlphaFoldDB" id="A0A0L8FX96"/>
<feature type="transmembrane region" description="Helical" evidence="1">
    <location>
        <begin position="6"/>
        <end position="30"/>
    </location>
</feature>
<name>A0A0L8FX96_OCTBM</name>
<keyword evidence="1" id="KW-0472">Membrane</keyword>
<keyword evidence="1" id="KW-1133">Transmembrane helix</keyword>
<reference evidence="2" key="1">
    <citation type="submission" date="2015-07" db="EMBL/GenBank/DDBJ databases">
        <title>MeaNS - Measles Nucleotide Surveillance Program.</title>
        <authorList>
            <person name="Tran T."/>
            <person name="Druce J."/>
        </authorList>
    </citation>
    <scope>NUCLEOTIDE SEQUENCE</scope>
    <source>
        <strain evidence="2">UCB-OBI-ISO-001</strain>
        <tissue evidence="2">Gonad</tissue>
    </source>
</reference>
<evidence type="ECO:0000256" key="1">
    <source>
        <dbReference type="SAM" id="Phobius"/>
    </source>
</evidence>
<proteinExistence type="predicted"/>
<keyword evidence="1" id="KW-0812">Transmembrane</keyword>
<sequence length="64" mass="7520">MVSRDSTMILCMDLSHTFLFVTNIILFGYIQRIYFITLKEEPITLISACKHKNCDFLILVTIKY</sequence>